<gene>
    <name evidence="2" type="ORF">LRP29_22565</name>
</gene>
<evidence type="ECO:0000256" key="1">
    <source>
        <dbReference type="SAM" id="MobiDB-lite"/>
    </source>
</evidence>
<sequence>MARSKPTRFHTMFCDDVAVEQDLGHIDGCYDKGHLPEFMAPEQTAASIERIAGRADRGLTSASRQFQGTIRLTTGFYECRTKAAKIRSDSMVTKLLAASVLTIGLATSAMAQSLDDRYSNNHDWWLFGNNDQTTVDPYTTGSISDGSGLNTQGNTGAIGPCAHNTPGPDANAGQNVNDQYCGK</sequence>
<evidence type="ECO:0000313" key="3">
    <source>
        <dbReference type="Proteomes" id="UP001060070"/>
    </source>
</evidence>
<feature type="compositionally biased region" description="Polar residues" evidence="1">
    <location>
        <begin position="172"/>
        <end position="183"/>
    </location>
</feature>
<organism evidence="2 3">
    <name type="scientific">Mesorhizobium ciceri</name>
    <dbReference type="NCBI Taxonomy" id="39645"/>
    <lineage>
        <taxon>Bacteria</taxon>
        <taxon>Pseudomonadati</taxon>
        <taxon>Pseudomonadota</taxon>
        <taxon>Alphaproteobacteria</taxon>
        <taxon>Hyphomicrobiales</taxon>
        <taxon>Phyllobacteriaceae</taxon>
        <taxon>Mesorhizobium</taxon>
    </lineage>
</organism>
<keyword evidence="3" id="KW-1185">Reference proteome</keyword>
<dbReference type="EMBL" id="CP088147">
    <property type="protein sequence ID" value="UTU50254.1"/>
    <property type="molecule type" value="Genomic_DNA"/>
</dbReference>
<dbReference type="GeneID" id="91565056"/>
<proteinExistence type="predicted"/>
<dbReference type="RefSeq" id="WP_244506952.1">
    <property type="nucleotide sequence ID" value="NZ_CP088147.1"/>
</dbReference>
<protein>
    <submittedName>
        <fullName evidence="2">Uncharacterized protein</fullName>
    </submittedName>
</protein>
<feature type="region of interest" description="Disordered" evidence="1">
    <location>
        <begin position="157"/>
        <end position="183"/>
    </location>
</feature>
<dbReference type="AlphaFoldDB" id="A0AB38T6U1"/>
<evidence type="ECO:0000313" key="2">
    <source>
        <dbReference type="EMBL" id="UTU50254.1"/>
    </source>
</evidence>
<accession>A0AB38T6U1</accession>
<dbReference type="Proteomes" id="UP001060070">
    <property type="component" value="Chromosome"/>
</dbReference>
<name>A0AB38T6U1_9HYPH</name>
<reference evidence="2 3" key="1">
    <citation type="journal article" date="2022" name="Microbiol. Resour. Announc.">
        <title>Complete Genome Sequence of Mesorhizobium ciceri Strain R30, a Rhizobium Used as a Commercial Inoculant for Chickpea in Argentina.</title>
        <authorList>
            <person name="Foresto E."/>
            <person name="Revale S."/>
            <person name="Primo E."/>
            <person name="Nievas F."/>
            <person name="Carezzano E."/>
            <person name="Puente M."/>
            <person name="Alzari P."/>
            <person name="Mart M."/>
            <person name="Ben-Assaya M."/>
            <person name="Mornico D."/>
            <person name="Santoro M."/>
            <person name="Mart F."/>
            <person name="Giordano W."/>
            <person name="Bogino P."/>
        </authorList>
    </citation>
    <scope>NUCLEOTIDE SEQUENCE [LARGE SCALE GENOMIC DNA]</scope>
    <source>
        <strain evidence="2 3">R30</strain>
    </source>
</reference>